<dbReference type="Proteomes" id="UP000198304">
    <property type="component" value="Unassembled WGS sequence"/>
</dbReference>
<dbReference type="AlphaFoldDB" id="A0A239F8A3"/>
<gene>
    <name evidence="3" type="ORF">SAMN05446037_101267</name>
</gene>
<evidence type="ECO:0000259" key="2">
    <source>
        <dbReference type="Pfam" id="PF09648"/>
    </source>
</evidence>
<evidence type="ECO:0000313" key="4">
    <source>
        <dbReference type="Proteomes" id="UP000198304"/>
    </source>
</evidence>
<dbReference type="OrthoDB" id="2388036at2"/>
<organism evidence="3 4">
    <name type="scientific">Anaerovirgula multivorans</name>
    <dbReference type="NCBI Taxonomy" id="312168"/>
    <lineage>
        <taxon>Bacteria</taxon>
        <taxon>Bacillati</taxon>
        <taxon>Bacillota</taxon>
        <taxon>Clostridia</taxon>
        <taxon>Peptostreptococcales</taxon>
        <taxon>Natronincolaceae</taxon>
        <taxon>Anaerovirgula</taxon>
    </lineage>
</organism>
<dbReference type="EMBL" id="FZOJ01000012">
    <property type="protein sequence ID" value="SNS53270.1"/>
    <property type="molecule type" value="Genomic_DNA"/>
</dbReference>
<dbReference type="RefSeq" id="WP_141131415.1">
    <property type="nucleotide sequence ID" value="NZ_FZOJ01000012.1"/>
</dbReference>
<dbReference type="Pfam" id="PF09648">
    <property type="entry name" value="YycI"/>
    <property type="match status" value="1"/>
</dbReference>
<keyword evidence="1" id="KW-1133">Transmembrane helix</keyword>
<keyword evidence="4" id="KW-1185">Reference proteome</keyword>
<keyword evidence="1" id="KW-0812">Transmembrane</keyword>
<reference evidence="3 4" key="1">
    <citation type="submission" date="2017-06" db="EMBL/GenBank/DDBJ databases">
        <authorList>
            <person name="Kim H.J."/>
            <person name="Triplett B.A."/>
        </authorList>
    </citation>
    <scope>NUCLEOTIDE SEQUENCE [LARGE SCALE GENOMIC DNA]</scope>
    <source>
        <strain evidence="3 4">SCA</strain>
    </source>
</reference>
<dbReference type="GO" id="GO:0016020">
    <property type="term" value="C:membrane"/>
    <property type="evidence" value="ECO:0007669"/>
    <property type="project" value="InterPro"/>
</dbReference>
<dbReference type="InterPro" id="IPR018604">
    <property type="entry name" value="YycI-like"/>
</dbReference>
<feature type="transmembrane region" description="Helical" evidence="1">
    <location>
        <begin position="6"/>
        <end position="25"/>
    </location>
</feature>
<evidence type="ECO:0000256" key="1">
    <source>
        <dbReference type="SAM" id="Phobius"/>
    </source>
</evidence>
<proteinExistence type="predicted"/>
<keyword evidence="1" id="KW-0472">Membrane</keyword>
<name>A0A239F8A3_9FIRM</name>
<feature type="domain" description="Regulatory protein YycH-like" evidence="2">
    <location>
        <begin position="40"/>
        <end position="291"/>
    </location>
</feature>
<protein>
    <submittedName>
        <fullName evidence="3">Two-component signal transduction system YycFG, regulatory protein YycI</fullName>
    </submittedName>
</protein>
<accession>A0A239F8A3</accession>
<sequence length="294" mass="34271">MDWSKAKNVLIVAFIITNIFLVYNIQKDAFNRGDLQLINDARIKNVENYLEDSGLQLDIDIPREIVSLPRLMVKYKVFEPKELAEEFLGEDYETLENNVFTSEAKMVQSISNKKFVYKNLMNEAGCYPLDEEGAIEISNQFLKKHRLMQADLELQQIYFGVIEDFGDIPLYKLVYNQTYKNKFLAESYVHVYVRHKEIVGIEAMLLEFERTYGDKKKVIPATEALLRKMNDIIKDNQEYKDIIITNMEIGHYFNPTDSNLNFTTWDTVESGTTSPSWKIVLSNGKTYYVEAEKN</sequence>
<evidence type="ECO:0000313" key="3">
    <source>
        <dbReference type="EMBL" id="SNS53270.1"/>
    </source>
</evidence>